<name>A0AAN9AFP1_HALRR</name>
<evidence type="ECO:0000313" key="1">
    <source>
        <dbReference type="EMBL" id="KAK7084247.1"/>
    </source>
</evidence>
<proteinExistence type="predicted"/>
<protein>
    <submittedName>
        <fullName evidence="1">Uncharacterized protein</fullName>
    </submittedName>
</protein>
<dbReference type="Proteomes" id="UP001381693">
    <property type="component" value="Unassembled WGS sequence"/>
</dbReference>
<evidence type="ECO:0000313" key="2">
    <source>
        <dbReference type="Proteomes" id="UP001381693"/>
    </source>
</evidence>
<keyword evidence="2" id="KW-1185">Reference proteome</keyword>
<reference evidence="1 2" key="1">
    <citation type="submission" date="2023-11" db="EMBL/GenBank/DDBJ databases">
        <title>Halocaridina rubra genome assembly.</title>
        <authorList>
            <person name="Smith C."/>
        </authorList>
    </citation>
    <scope>NUCLEOTIDE SEQUENCE [LARGE SCALE GENOMIC DNA]</scope>
    <source>
        <strain evidence="1">EP-1</strain>
        <tissue evidence="1">Whole</tissue>
    </source>
</reference>
<comment type="caution">
    <text evidence="1">The sequence shown here is derived from an EMBL/GenBank/DDBJ whole genome shotgun (WGS) entry which is preliminary data.</text>
</comment>
<sequence>LEQEIQRIEGSFVARSLRMMPLVRGYLPQFPSVVLEEDPEHLPLSFVFKRVTVVDGNYRDFKSEERRIIETIQNSTGCRTLVGHEHPGE</sequence>
<feature type="non-terminal residue" evidence="1">
    <location>
        <position position="1"/>
    </location>
</feature>
<feature type="non-terminal residue" evidence="1">
    <location>
        <position position="89"/>
    </location>
</feature>
<dbReference type="EMBL" id="JAXCGZ010002178">
    <property type="protein sequence ID" value="KAK7084247.1"/>
    <property type="molecule type" value="Genomic_DNA"/>
</dbReference>
<dbReference type="AlphaFoldDB" id="A0AAN9AFP1"/>
<accession>A0AAN9AFP1</accession>
<gene>
    <name evidence="1" type="ORF">SK128_001403</name>
</gene>
<organism evidence="1 2">
    <name type="scientific">Halocaridina rubra</name>
    <name type="common">Hawaiian red shrimp</name>
    <dbReference type="NCBI Taxonomy" id="373956"/>
    <lineage>
        <taxon>Eukaryota</taxon>
        <taxon>Metazoa</taxon>
        <taxon>Ecdysozoa</taxon>
        <taxon>Arthropoda</taxon>
        <taxon>Crustacea</taxon>
        <taxon>Multicrustacea</taxon>
        <taxon>Malacostraca</taxon>
        <taxon>Eumalacostraca</taxon>
        <taxon>Eucarida</taxon>
        <taxon>Decapoda</taxon>
        <taxon>Pleocyemata</taxon>
        <taxon>Caridea</taxon>
        <taxon>Atyoidea</taxon>
        <taxon>Atyidae</taxon>
        <taxon>Halocaridina</taxon>
    </lineage>
</organism>